<dbReference type="RefSeq" id="WP_074224640.1">
    <property type="nucleotide sequence ID" value="NZ_FSRC01000001.1"/>
</dbReference>
<dbReference type="OrthoDB" id="1445985at2"/>
<accession>A0A1N6ECC1</accession>
<dbReference type="Proteomes" id="UP000185221">
    <property type="component" value="Unassembled WGS sequence"/>
</dbReference>
<protein>
    <submittedName>
        <fullName evidence="1">Uncharacterized protein</fullName>
    </submittedName>
</protein>
<gene>
    <name evidence="1" type="ORF">SAMN05444394_1968</name>
</gene>
<dbReference type="EMBL" id="FSRC01000001">
    <property type="protein sequence ID" value="SIN80643.1"/>
    <property type="molecule type" value="Genomic_DNA"/>
</dbReference>
<dbReference type="AlphaFoldDB" id="A0A1N6ECC1"/>
<proteinExistence type="predicted"/>
<name>A0A1N6ECC1_9BACT</name>
<evidence type="ECO:0000313" key="2">
    <source>
        <dbReference type="Proteomes" id="UP000185221"/>
    </source>
</evidence>
<reference evidence="2" key="1">
    <citation type="submission" date="2016-11" db="EMBL/GenBank/DDBJ databases">
        <authorList>
            <person name="Varghese N."/>
            <person name="Submissions S."/>
        </authorList>
    </citation>
    <scope>NUCLEOTIDE SEQUENCE [LARGE SCALE GENOMIC DNA]</scope>
    <source>
        <strain evidence="2">DSM 15292</strain>
    </source>
</reference>
<keyword evidence="2" id="KW-1185">Reference proteome</keyword>
<organism evidence="1 2">
    <name type="scientific">Algoriphagus halophilus</name>
    <dbReference type="NCBI Taxonomy" id="226505"/>
    <lineage>
        <taxon>Bacteria</taxon>
        <taxon>Pseudomonadati</taxon>
        <taxon>Bacteroidota</taxon>
        <taxon>Cytophagia</taxon>
        <taxon>Cytophagales</taxon>
        <taxon>Cyclobacteriaceae</taxon>
        <taxon>Algoriphagus</taxon>
    </lineage>
</organism>
<sequence length="114" mass="13183">MINIPKDELIKTLILQDLKHCQLVYGLDQLHLDAGFRHFLGIMDLVRQLMEIPESEANPFYDTYSSFMQNCMNYPISSNGEELIPVAEECFLSLEKIQKNDFKTYPKQPVLLTG</sequence>
<evidence type="ECO:0000313" key="1">
    <source>
        <dbReference type="EMBL" id="SIN80643.1"/>
    </source>
</evidence>